<protein>
    <recommendedName>
        <fullName evidence="4">Dihydroorotase</fullName>
    </recommendedName>
</protein>
<name>A0ABV6Q9K7_9FLAO</name>
<sequence length="116" mass="12709">MKKLFITVLFLGFTIFLSAQNTPQVGDELVIKATESSTYEHIDFPKPNILIKRGSVANYKSVVGNTVVIEEVNTKADGTVVVVLKQKDGGKFFNFKKKVTADYNAAIAAKELVAVK</sequence>
<dbReference type="RefSeq" id="WP_386063470.1">
    <property type="nucleotide sequence ID" value="NZ_JBHLTQ010000005.1"/>
</dbReference>
<dbReference type="EMBL" id="JBHLTQ010000005">
    <property type="protein sequence ID" value="MFC0604953.1"/>
    <property type="molecule type" value="Genomic_DNA"/>
</dbReference>
<evidence type="ECO:0000313" key="2">
    <source>
        <dbReference type="EMBL" id="MFC0604953.1"/>
    </source>
</evidence>
<dbReference type="Proteomes" id="UP001589832">
    <property type="component" value="Unassembled WGS sequence"/>
</dbReference>
<gene>
    <name evidence="2" type="ORF">ACFFGA_10345</name>
</gene>
<evidence type="ECO:0000256" key="1">
    <source>
        <dbReference type="SAM" id="SignalP"/>
    </source>
</evidence>
<feature type="chain" id="PRO_5045376480" description="Dihydroorotase" evidence="1">
    <location>
        <begin position="20"/>
        <end position="116"/>
    </location>
</feature>
<evidence type="ECO:0000313" key="3">
    <source>
        <dbReference type="Proteomes" id="UP001589832"/>
    </source>
</evidence>
<accession>A0ABV6Q9K7</accession>
<keyword evidence="1" id="KW-0732">Signal</keyword>
<keyword evidence="3" id="KW-1185">Reference proteome</keyword>
<proteinExistence type="predicted"/>
<organism evidence="2 3">
    <name type="scientific">Winogradskyella pulchriflava</name>
    <dbReference type="NCBI Taxonomy" id="1110688"/>
    <lineage>
        <taxon>Bacteria</taxon>
        <taxon>Pseudomonadati</taxon>
        <taxon>Bacteroidota</taxon>
        <taxon>Flavobacteriia</taxon>
        <taxon>Flavobacteriales</taxon>
        <taxon>Flavobacteriaceae</taxon>
        <taxon>Winogradskyella</taxon>
    </lineage>
</organism>
<reference evidence="2 3" key="1">
    <citation type="submission" date="2024-09" db="EMBL/GenBank/DDBJ databases">
        <authorList>
            <person name="Sun Q."/>
            <person name="Mori K."/>
        </authorList>
    </citation>
    <scope>NUCLEOTIDE SEQUENCE [LARGE SCALE GENOMIC DNA]</scope>
    <source>
        <strain evidence="2 3">NCAIM B.02481</strain>
    </source>
</reference>
<comment type="caution">
    <text evidence="2">The sequence shown here is derived from an EMBL/GenBank/DDBJ whole genome shotgun (WGS) entry which is preliminary data.</text>
</comment>
<feature type="signal peptide" evidence="1">
    <location>
        <begin position="1"/>
        <end position="19"/>
    </location>
</feature>
<evidence type="ECO:0008006" key="4">
    <source>
        <dbReference type="Google" id="ProtNLM"/>
    </source>
</evidence>